<evidence type="ECO:0000256" key="1">
    <source>
        <dbReference type="ARBA" id="ARBA00022857"/>
    </source>
</evidence>
<dbReference type="EMBL" id="CAXDID020000190">
    <property type="protein sequence ID" value="CAL6051869.1"/>
    <property type="molecule type" value="Genomic_DNA"/>
</dbReference>
<dbReference type="PRINTS" id="PR00081">
    <property type="entry name" value="GDHRDH"/>
</dbReference>
<dbReference type="InterPro" id="IPR036291">
    <property type="entry name" value="NAD(P)-bd_dom_sf"/>
</dbReference>
<feature type="compositionally biased region" description="Basic and acidic residues" evidence="3">
    <location>
        <begin position="283"/>
        <end position="292"/>
    </location>
</feature>
<name>A0AA86QDX7_9EUKA</name>
<evidence type="ECO:0000313" key="4">
    <source>
        <dbReference type="EMBL" id="CAI9955026.1"/>
    </source>
</evidence>
<protein>
    <submittedName>
        <fullName evidence="5">Oxidoreductase</fullName>
    </submittedName>
    <submittedName>
        <fullName evidence="4">Short chain dehydrogenase/reductase family</fullName>
    </submittedName>
</protein>
<evidence type="ECO:0000313" key="5">
    <source>
        <dbReference type="EMBL" id="CAL6051869.1"/>
    </source>
</evidence>
<dbReference type="PANTHER" id="PTHR43086:SF2">
    <property type="entry name" value="HYDROXYSTEROID DEHYDROGENASE-LIKE PROTEIN 1"/>
    <property type="match status" value="1"/>
</dbReference>
<keyword evidence="2" id="KW-0560">Oxidoreductase</keyword>
<dbReference type="EMBL" id="CATOUU010000855">
    <property type="protein sequence ID" value="CAI9955026.1"/>
    <property type="molecule type" value="Genomic_DNA"/>
</dbReference>
<dbReference type="Gene3D" id="3.40.50.720">
    <property type="entry name" value="NAD(P)-binding Rossmann-like Domain"/>
    <property type="match status" value="1"/>
</dbReference>
<dbReference type="Pfam" id="PF00106">
    <property type="entry name" value="adh_short"/>
    <property type="match status" value="1"/>
</dbReference>
<dbReference type="GO" id="GO:0016491">
    <property type="term" value="F:oxidoreductase activity"/>
    <property type="evidence" value="ECO:0007669"/>
    <property type="project" value="UniProtKB-KW"/>
</dbReference>
<dbReference type="GO" id="GO:0030497">
    <property type="term" value="P:fatty acid elongation"/>
    <property type="evidence" value="ECO:0007669"/>
    <property type="project" value="TreeGrafter"/>
</dbReference>
<dbReference type="GO" id="GO:0005783">
    <property type="term" value="C:endoplasmic reticulum"/>
    <property type="evidence" value="ECO:0007669"/>
    <property type="project" value="TreeGrafter"/>
</dbReference>
<dbReference type="InterPro" id="IPR002347">
    <property type="entry name" value="SDR_fam"/>
</dbReference>
<dbReference type="PIRSF" id="PIRSF000126">
    <property type="entry name" value="11-beta-HSD1"/>
    <property type="match status" value="1"/>
</dbReference>
<dbReference type="EMBL" id="CAXDID020000364">
    <property type="protein sequence ID" value="CAL6082359.1"/>
    <property type="molecule type" value="Genomic_DNA"/>
</dbReference>
<gene>
    <name evidence="4" type="ORF">HINF_LOCUS42671</name>
    <name evidence="5" type="ORF">HINF_LOCUS44574</name>
    <name evidence="6" type="ORF">HINF_LOCUS61151</name>
</gene>
<reference evidence="5 7" key="2">
    <citation type="submission" date="2024-07" db="EMBL/GenBank/DDBJ databases">
        <authorList>
            <person name="Akdeniz Z."/>
        </authorList>
    </citation>
    <scope>NUCLEOTIDE SEQUENCE [LARGE SCALE GENOMIC DNA]</scope>
</reference>
<reference evidence="4" key="1">
    <citation type="submission" date="2023-06" db="EMBL/GenBank/DDBJ databases">
        <authorList>
            <person name="Kurt Z."/>
        </authorList>
    </citation>
    <scope>NUCLEOTIDE SEQUENCE</scope>
</reference>
<feature type="compositionally biased region" description="Basic and acidic residues" evidence="3">
    <location>
        <begin position="299"/>
        <end position="309"/>
    </location>
</feature>
<feature type="region of interest" description="Disordered" evidence="3">
    <location>
        <begin position="283"/>
        <end position="309"/>
    </location>
</feature>
<comment type="caution">
    <text evidence="4">The sequence shown here is derived from an EMBL/GenBank/DDBJ whole genome shotgun (WGS) entry which is preliminary data.</text>
</comment>
<dbReference type="PANTHER" id="PTHR43086">
    <property type="entry name" value="VERY-LONG-CHAIN 3-OXOOACYL-COA REDUCTASE"/>
    <property type="match status" value="1"/>
</dbReference>
<evidence type="ECO:0000256" key="3">
    <source>
        <dbReference type="SAM" id="MobiDB-lite"/>
    </source>
</evidence>
<dbReference type="Proteomes" id="UP001642409">
    <property type="component" value="Unassembled WGS sequence"/>
</dbReference>
<evidence type="ECO:0000313" key="7">
    <source>
        <dbReference type="Proteomes" id="UP001642409"/>
    </source>
</evidence>
<dbReference type="SUPFAM" id="SSF51735">
    <property type="entry name" value="NAD(P)-binding Rossmann-fold domains"/>
    <property type="match status" value="1"/>
</dbReference>
<sequence length="309" mass="35024">MIKITAEHTKIVLIISSVVILMVLRKIFKSHEKMNLKLIEHKTVVVTGASSGIGASYVKYFAEHGFDVIMTARRQKNMEEIKESLKHCNVKITVFPSDLQTDEGVNSLVKFVRDYNQPIGAFVSNAGIAYFPVDFTDSPREEYTKIINLHVNKTTDLIQKIGQLFKEQKSGVFVQVASGLGIVNYPMLQIYSATKAYLVSLIRSVNQEAKAYGVKYIAVCPLWVATPMTYTSKSNFFFASSDRLVKDFFCGSWANSSISPYWVHRALLKIWLSMSEKRRMEHVHGQAKEAQKRLARKKASLEAEARKQQ</sequence>
<accession>A0AA86QDX7</accession>
<keyword evidence="7" id="KW-1185">Reference proteome</keyword>
<keyword evidence="1" id="KW-0521">NADP</keyword>
<dbReference type="AlphaFoldDB" id="A0AA86QDX7"/>
<proteinExistence type="predicted"/>
<organism evidence="4">
    <name type="scientific">Hexamita inflata</name>
    <dbReference type="NCBI Taxonomy" id="28002"/>
    <lineage>
        <taxon>Eukaryota</taxon>
        <taxon>Metamonada</taxon>
        <taxon>Diplomonadida</taxon>
        <taxon>Hexamitidae</taxon>
        <taxon>Hexamitinae</taxon>
        <taxon>Hexamita</taxon>
    </lineage>
</organism>
<evidence type="ECO:0000313" key="6">
    <source>
        <dbReference type="EMBL" id="CAL6082359.1"/>
    </source>
</evidence>
<evidence type="ECO:0000256" key="2">
    <source>
        <dbReference type="ARBA" id="ARBA00023002"/>
    </source>
</evidence>